<evidence type="ECO:0000256" key="4">
    <source>
        <dbReference type="ARBA" id="ARBA00023002"/>
    </source>
</evidence>
<keyword evidence="9" id="KW-1185">Reference proteome</keyword>
<evidence type="ECO:0000313" key="8">
    <source>
        <dbReference type="EMBL" id="VEL12387.1"/>
    </source>
</evidence>
<evidence type="ECO:0000259" key="7">
    <source>
        <dbReference type="PROSITE" id="PS51790"/>
    </source>
</evidence>
<keyword evidence="4 6" id="KW-0560">Oxidoreductase</keyword>
<dbReference type="FunFam" id="2.170.150.20:FF:000001">
    <property type="entry name" value="Peptide methionine sulfoxide reductase MsrB"/>
    <property type="match status" value="1"/>
</dbReference>
<dbReference type="NCBIfam" id="TIGR00357">
    <property type="entry name" value="peptide-methionine (R)-S-oxide reductase MsrB"/>
    <property type="match status" value="1"/>
</dbReference>
<dbReference type="OrthoDB" id="44061at2759"/>
<evidence type="ECO:0000256" key="1">
    <source>
        <dbReference type="ARBA" id="ARBA00007174"/>
    </source>
</evidence>
<comment type="function">
    <text evidence="6">Methionine-sulfoxide reductase that specifically reduces methionine (R)-sulfoxide back to methionine. While in many cases methionine oxidation is the result of random oxidation following oxidative stress, methionine oxidation is also a post-translational modification that takes place on specific residues.</text>
</comment>
<dbReference type="PANTHER" id="PTHR10173:SF52">
    <property type="entry name" value="METHIONINE-R-SULFOXIDE REDUCTASE B1"/>
    <property type="match status" value="1"/>
</dbReference>
<reference evidence="8" key="1">
    <citation type="submission" date="2018-11" db="EMBL/GenBank/DDBJ databases">
        <authorList>
            <consortium name="Pathogen Informatics"/>
        </authorList>
    </citation>
    <scope>NUCLEOTIDE SEQUENCE</scope>
</reference>
<evidence type="ECO:0000256" key="5">
    <source>
        <dbReference type="ARBA" id="ARBA00048488"/>
    </source>
</evidence>
<dbReference type="InterPro" id="IPR011057">
    <property type="entry name" value="Mss4-like_sf"/>
</dbReference>
<comment type="similarity">
    <text evidence="1 6">Belongs to the MsrB Met sulfoxide reductase family.</text>
</comment>
<dbReference type="EC" id="1.8.4.12" evidence="6"/>
<keyword evidence="3 6" id="KW-0862">Zinc</keyword>
<evidence type="ECO:0000313" key="9">
    <source>
        <dbReference type="Proteomes" id="UP000784294"/>
    </source>
</evidence>
<dbReference type="InterPro" id="IPR028427">
    <property type="entry name" value="Met_Sox_Rdtase_MsrB"/>
</dbReference>
<comment type="caution">
    <text evidence="8">The sequence shown here is derived from an EMBL/GenBank/DDBJ whole genome shotgun (WGS) entry which is preliminary data.</text>
</comment>
<feature type="domain" description="MsrB" evidence="7">
    <location>
        <begin position="32"/>
        <end position="161"/>
    </location>
</feature>
<dbReference type="GO" id="GO:0006979">
    <property type="term" value="P:response to oxidative stress"/>
    <property type="evidence" value="ECO:0007669"/>
    <property type="project" value="InterPro"/>
</dbReference>
<dbReference type="Proteomes" id="UP000784294">
    <property type="component" value="Unassembled WGS sequence"/>
</dbReference>
<dbReference type="PROSITE" id="PS51790">
    <property type="entry name" value="MSRB"/>
    <property type="match status" value="1"/>
</dbReference>
<dbReference type="Pfam" id="PF01641">
    <property type="entry name" value="SelR"/>
    <property type="match status" value="1"/>
</dbReference>
<dbReference type="Gene3D" id="2.170.150.20">
    <property type="entry name" value="Peptide methionine sulfoxide reductase"/>
    <property type="match status" value="1"/>
</dbReference>
<protein>
    <recommendedName>
        <fullName evidence="6">Peptide-methionine (R)-S-oxide reductase</fullName>
        <ecNumber evidence="6">1.8.4.12</ecNumber>
    </recommendedName>
</protein>
<dbReference type="PANTHER" id="PTHR10173">
    <property type="entry name" value="METHIONINE SULFOXIDE REDUCTASE"/>
    <property type="match status" value="1"/>
</dbReference>
<proteinExistence type="inferred from homology"/>
<accession>A0A448WI58</accession>
<dbReference type="GO" id="GO:0030091">
    <property type="term" value="P:protein repair"/>
    <property type="evidence" value="ECO:0007669"/>
    <property type="project" value="InterPro"/>
</dbReference>
<name>A0A448WI58_9PLAT</name>
<evidence type="ECO:0000256" key="3">
    <source>
        <dbReference type="ARBA" id="ARBA00022833"/>
    </source>
</evidence>
<evidence type="ECO:0000256" key="6">
    <source>
        <dbReference type="RuleBase" id="RU365044"/>
    </source>
</evidence>
<keyword evidence="2 6" id="KW-0479">Metal-binding</keyword>
<comment type="cofactor">
    <cofactor evidence="6">
        <name>Zn(2+)</name>
        <dbReference type="ChEBI" id="CHEBI:29105"/>
    </cofactor>
    <text evidence="6">Binds 1 zinc ion per subunit.</text>
</comment>
<sequence length="164" mass="18715">MRMLPPRLPFFSLLPRSLFHFTYNPASMRKSIEEWKQQLPDDVFRITRLKETEQPHTGSLLEHKGVGLYKCFCCGTTLFESNAKFESGSGWPAFYKAYASTGRDDSASNIERQVDNSLGVRRIEALCKNCDAHLGHVFEDGPLPTKLRYCINSACLVFEKSKDE</sequence>
<evidence type="ECO:0000256" key="2">
    <source>
        <dbReference type="ARBA" id="ARBA00022723"/>
    </source>
</evidence>
<dbReference type="SUPFAM" id="SSF51316">
    <property type="entry name" value="Mss4-like"/>
    <property type="match status" value="1"/>
</dbReference>
<dbReference type="GO" id="GO:0005737">
    <property type="term" value="C:cytoplasm"/>
    <property type="evidence" value="ECO:0007669"/>
    <property type="project" value="TreeGrafter"/>
</dbReference>
<dbReference type="GO" id="GO:0033743">
    <property type="term" value="F:peptide-methionine (R)-S-oxide reductase activity"/>
    <property type="evidence" value="ECO:0007669"/>
    <property type="project" value="UniProtKB-EC"/>
</dbReference>
<dbReference type="AlphaFoldDB" id="A0A448WI58"/>
<comment type="catalytic activity">
    <reaction evidence="5 6">
        <text>L-methionyl-[protein] + [thioredoxin]-disulfide + H2O = L-methionyl-(R)-S-oxide-[protein] + [thioredoxin]-dithiol</text>
        <dbReference type="Rhea" id="RHEA:24164"/>
        <dbReference type="Rhea" id="RHEA-COMP:10698"/>
        <dbReference type="Rhea" id="RHEA-COMP:10700"/>
        <dbReference type="Rhea" id="RHEA-COMP:12313"/>
        <dbReference type="Rhea" id="RHEA-COMP:12314"/>
        <dbReference type="ChEBI" id="CHEBI:15377"/>
        <dbReference type="ChEBI" id="CHEBI:16044"/>
        <dbReference type="ChEBI" id="CHEBI:29950"/>
        <dbReference type="ChEBI" id="CHEBI:45764"/>
        <dbReference type="ChEBI" id="CHEBI:50058"/>
        <dbReference type="EC" id="1.8.4.12"/>
    </reaction>
</comment>
<organism evidence="8 9">
    <name type="scientific">Protopolystoma xenopodis</name>
    <dbReference type="NCBI Taxonomy" id="117903"/>
    <lineage>
        <taxon>Eukaryota</taxon>
        <taxon>Metazoa</taxon>
        <taxon>Spiralia</taxon>
        <taxon>Lophotrochozoa</taxon>
        <taxon>Platyhelminthes</taxon>
        <taxon>Monogenea</taxon>
        <taxon>Polyopisthocotylea</taxon>
        <taxon>Polystomatidea</taxon>
        <taxon>Polystomatidae</taxon>
        <taxon>Protopolystoma</taxon>
    </lineage>
</organism>
<dbReference type="InterPro" id="IPR002579">
    <property type="entry name" value="Met_Sox_Rdtase_MsrB_dom"/>
</dbReference>
<gene>
    <name evidence="8" type="ORF">PXEA_LOCUS5827</name>
</gene>
<dbReference type="GO" id="GO:0046872">
    <property type="term" value="F:metal ion binding"/>
    <property type="evidence" value="ECO:0007669"/>
    <property type="project" value="UniProtKB-KW"/>
</dbReference>
<dbReference type="EMBL" id="CAAALY010014627">
    <property type="protein sequence ID" value="VEL12387.1"/>
    <property type="molecule type" value="Genomic_DNA"/>
</dbReference>